<evidence type="ECO:0000313" key="2">
    <source>
        <dbReference type="Proteomes" id="UP000014062"/>
    </source>
</evidence>
<proteinExistence type="predicted"/>
<organism evidence="1 2">
    <name type="scientific">Streptomyces lividans 1326</name>
    <dbReference type="NCBI Taxonomy" id="1200984"/>
    <lineage>
        <taxon>Bacteria</taxon>
        <taxon>Bacillati</taxon>
        <taxon>Actinomycetota</taxon>
        <taxon>Actinomycetes</taxon>
        <taxon>Kitasatosporales</taxon>
        <taxon>Streptomycetaceae</taxon>
        <taxon>Streptomyces</taxon>
    </lineage>
</organism>
<gene>
    <name evidence="1" type="ORF">SLI_0005</name>
</gene>
<dbReference type="EMBL" id="CM001889">
    <property type="protein sequence ID" value="EOY44724.1"/>
    <property type="molecule type" value="Genomic_DNA"/>
</dbReference>
<sequence length="40" mass="3899">MKAGLFGSSGCESNRAVPGGPGVAVVRVPARSVQLGSSIV</sequence>
<name>A0A7U9H8A4_STRLI</name>
<dbReference type="Proteomes" id="UP000014062">
    <property type="component" value="Chromosome"/>
</dbReference>
<protein>
    <submittedName>
        <fullName evidence="1">Uncharacterized protein</fullName>
    </submittedName>
</protein>
<dbReference type="AlphaFoldDB" id="A0A7U9H8A4"/>
<evidence type="ECO:0000313" key="1">
    <source>
        <dbReference type="EMBL" id="EOY44724.1"/>
    </source>
</evidence>
<reference evidence="2" key="1">
    <citation type="journal article" date="2013" name="Genome Biol. Evol.">
        <title>The genome sequence of Streptomyces lividans 66 reveals a novel tRNA-dependent peptide biosynthetic system within a metal-related genomic island.</title>
        <authorList>
            <person name="Cruz-Morales P."/>
            <person name="Vijgenboom E."/>
            <person name="Iruegas-Bocardo F."/>
            <person name="Girard G."/>
            <person name="Yanez-Guerra L.A."/>
            <person name="Ramos-Aboites H.E."/>
            <person name="Pernodet J.L."/>
            <person name="Anne J."/>
            <person name="van Wezel G.P."/>
            <person name="Barona-Gomez F."/>
        </authorList>
    </citation>
    <scope>NUCLEOTIDE SEQUENCE [LARGE SCALE GENOMIC DNA]</scope>
    <source>
        <strain evidence="2">1326</strain>
    </source>
</reference>
<accession>A0A7U9H8A4</accession>